<dbReference type="AlphaFoldDB" id="A0A1X6ZZL8"/>
<reference evidence="3 4" key="1">
    <citation type="submission" date="2017-03" db="EMBL/GenBank/DDBJ databases">
        <authorList>
            <person name="Afonso C.L."/>
            <person name="Miller P.J."/>
            <person name="Scott M.A."/>
            <person name="Spackman E."/>
            <person name="Goraichik I."/>
            <person name="Dimitrov K.M."/>
            <person name="Suarez D.L."/>
            <person name="Swayne D.E."/>
        </authorList>
    </citation>
    <scope>NUCLEOTIDE SEQUENCE [LARGE SCALE GENOMIC DNA]</scope>
    <source>
        <strain evidence="3 4">CECT 7450</strain>
    </source>
</reference>
<dbReference type="OrthoDB" id="7691500at2"/>
<dbReference type="InterPro" id="IPR012422">
    <property type="entry name" value="Cyt_c_oxidase_su4_bac-aa3"/>
</dbReference>
<keyword evidence="1" id="KW-0472">Membrane</keyword>
<evidence type="ECO:0000259" key="2">
    <source>
        <dbReference type="Pfam" id="PF07835"/>
    </source>
</evidence>
<dbReference type="InterPro" id="IPR036596">
    <property type="entry name" value="Cyt-C_aa3_sf"/>
</dbReference>
<name>A0A1X6ZZL8_9RHOB</name>
<organism evidence="3 4">
    <name type="scientific">Roseovarius albus</name>
    <dbReference type="NCBI Taxonomy" id="1247867"/>
    <lineage>
        <taxon>Bacteria</taxon>
        <taxon>Pseudomonadati</taxon>
        <taxon>Pseudomonadota</taxon>
        <taxon>Alphaproteobacteria</taxon>
        <taxon>Rhodobacterales</taxon>
        <taxon>Roseobacteraceae</taxon>
        <taxon>Roseovarius</taxon>
    </lineage>
</organism>
<evidence type="ECO:0000313" key="4">
    <source>
        <dbReference type="Proteomes" id="UP000193061"/>
    </source>
</evidence>
<feature type="domain" description="Cytochrome c oxidase subunit IV bacterial aa3 type" evidence="2">
    <location>
        <begin position="4"/>
        <end position="42"/>
    </location>
</feature>
<dbReference type="EC" id="1.9.3.1" evidence="3"/>
<dbReference type="SUPFAM" id="SSF81469">
    <property type="entry name" value="Bacterial aa3 type cytochrome c oxidase subunit IV"/>
    <property type="match status" value="1"/>
</dbReference>
<gene>
    <name evidence="3" type="primary">ctaH</name>
    <name evidence="3" type="ORF">ROA7450_03505</name>
</gene>
<keyword evidence="3" id="KW-0560">Oxidoreductase</keyword>
<dbReference type="Proteomes" id="UP000193061">
    <property type="component" value="Unassembled WGS sequence"/>
</dbReference>
<dbReference type="Gene3D" id="1.20.5.160">
    <property type="entry name" value="Bacterial aa3 type cytochrome c oxidase subunit IV"/>
    <property type="match status" value="1"/>
</dbReference>
<keyword evidence="4" id="KW-1185">Reference proteome</keyword>
<keyword evidence="1" id="KW-1133">Transmembrane helix</keyword>
<dbReference type="RefSeq" id="WP_085807171.1">
    <property type="nucleotide sequence ID" value="NZ_FWFX01000013.1"/>
</dbReference>
<keyword evidence="1" id="KW-0812">Transmembrane</keyword>
<feature type="transmembrane region" description="Helical" evidence="1">
    <location>
        <begin position="20"/>
        <end position="42"/>
    </location>
</feature>
<dbReference type="EMBL" id="FWFX01000013">
    <property type="protein sequence ID" value="SLN66155.1"/>
    <property type="molecule type" value="Genomic_DNA"/>
</dbReference>
<protein>
    <submittedName>
        <fullName evidence="3">Cytochrome c oxidase subunit 4</fullName>
        <ecNumber evidence="3">1.9.3.1</ecNumber>
    </submittedName>
</protein>
<dbReference type="GO" id="GO:0016491">
    <property type="term" value="F:oxidoreductase activity"/>
    <property type="evidence" value="ECO:0007669"/>
    <property type="project" value="UniProtKB-KW"/>
</dbReference>
<accession>A0A1X6ZZL8</accession>
<proteinExistence type="predicted"/>
<sequence>MSEHTHGEMNTDVQENTFNGFVKATTYSCVAIILFLIFLAIVGG</sequence>
<dbReference type="Pfam" id="PF07835">
    <property type="entry name" value="COX4_pro_2"/>
    <property type="match status" value="1"/>
</dbReference>
<evidence type="ECO:0000256" key="1">
    <source>
        <dbReference type="SAM" id="Phobius"/>
    </source>
</evidence>
<evidence type="ECO:0000313" key="3">
    <source>
        <dbReference type="EMBL" id="SLN66155.1"/>
    </source>
</evidence>